<dbReference type="Gene3D" id="3.40.50.300">
    <property type="entry name" value="P-loop containing nucleotide triphosphate hydrolases"/>
    <property type="match status" value="1"/>
</dbReference>
<dbReference type="EMBL" id="WTXG01000170">
    <property type="protein sequence ID" value="KAI0291194.1"/>
    <property type="molecule type" value="Genomic_DNA"/>
</dbReference>
<sequence>MFLSVFHNTCLCNSRHLQAAKDVVKSHETLANLFERIQNFLQRLNIYTGIPLTPHFTELLGKIMAQVLAILAVSTKAMTQRRIKKYLKKLVGGTEVEDALQRLDTLTQEEARMGVARNLEVTHDIDRKVKVIKETTEEVDGNVRVMKKVVEDVNKNTSVVKEVTYIVDENVKVIKEATVKLGRNQSREKLRTWFSPPNPSINHNIAQEAHHGDTATWFTQGRTFNEWKAHGSLLWIRGNPGSGKSILCSAVIEEIKRVREFGTALMGYFYFDFRDLAKRDLRGLLSSLLIQLCDYSEDCCAILSQLFITHREGSEQPSEGTLAKCLRTMLELPGQLPIYIIIDALDECPNKQELHLHVKKS</sequence>
<dbReference type="AlphaFoldDB" id="A0AAD4QJ45"/>
<organism evidence="3 4">
    <name type="scientific">Multifurca ochricompacta</name>
    <dbReference type="NCBI Taxonomy" id="376703"/>
    <lineage>
        <taxon>Eukaryota</taxon>
        <taxon>Fungi</taxon>
        <taxon>Dikarya</taxon>
        <taxon>Basidiomycota</taxon>
        <taxon>Agaricomycotina</taxon>
        <taxon>Agaricomycetes</taxon>
        <taxon>Russulales</taxon>
        <taxon>Russulaceae</taxon>
        <taxon>Multifurca</taxon>
    </lineage>
</organism>
<name>A0AAD4QJ45_9AGAM</name>
<keyword evidence="4" id="KW-1185">Reference proteome</keyword>
<feature type="domain" description="Nephrocystin 3-like N-terminal" evidence="2">
    <location>
        <begin position="214"/>
        <end position="355"/>
    </location>
</feature>
<dbReference type="Pfam" id="PF24883">
    <property type="entry name" value="NPHP3_N"/>
    <property type="match status" value="1"/>
</dbReference>
<evidence type="ECO:0000313" key="3">
    <source>
        <dbReference type="EMBL" id="KAI0291194.1"/>
    </source>
</evidence>
<dbReference type="PANTHER" id="PTHR10039:SF16">
    <property type="entry name" value="GPI INOSITOL-DEACYLASE"/>
    <property type="match status" value="1"/>
</dbReference>
<reference evidence="3" key="1">
    <citation type="journal article" date="2022" name="New Phytol.">
        <title>Evolutionary transition to the ectomycorrhizal habit in the genomes of a hyperdiverse lineage of mushroom-forming fungi.</title>
        <authorList>
            <person name="Looney B."/>
            <person name="Miyauchi S."/>
            <person name="Morin E."/>
            <person name="Drula E."/>
            <person name="Courty P.E."/>
            <person name="Kohler A."/>
            <person name="Kuo A."/>
            <person name="LaButti K."/>
            <person name="Pangilinan J."/>
            <person name="Lipzen A."/>
            <person name="Riley R."/>
            <person name="Andreopoulos W."/>
            <person name="He G."/>
            <person name="Johnson J."/>
            <person name="Nolan M."/>
            <person name="Tritt A."/>
            <person name="Barry K.W."/>
            <person name="Grigoriev I.V."/>
            <person name="Nagy L.G."/>
            <person name="Hibbett D."/>
            <person name="Henrissat B."/>
            <person name="Matheny P.B."/>
            <person name="Labbe J."/>
            <person name="Martin F.M."/>
        </authorList>
    </citation>
    <scope>NUCLEOTIDE SEQUENCE</scope>
    <source>
        <strain evidence="3">BPL690</strain>
    </source>
</reference>
<dbReference type="InterPro" id="IPR027417">
    <property type="entry name" value="P-loop_NTPase"/>
</dbReference>
<evidence type="ECO:0000259" key="2">
    <source>
        <dbReference type="Pfam" id="PF24883"/>
    </source>
</evidence>
<evidence type="ECO:0000313" key="4">
    <source>
        <dbReference type="Proteomes" id="UP001203297"/>
    </source>
</evidence>
<comment type="caution">
    <text evidence="3">The sequence shown here is derived from an EMBL/GenBank/DDBJ whole genome shotgun (WGS) entry which is preliminary data.</text>
</comment>
<dbReference type="SUPFAM" id="SSF52540">
    <property type="entry name" value="P-loop containing nucleoside triphosphate hydrolases"/>
    <property type="match status" value="1"/>
</dbReference>
<accession>A0AAD4QJ45</accession>
<proteinExistence type="predicted"/>
<keyword evidence="1" id="KW-0677">Repeat</keyword>
<protein>
    <recommendedName>
        <fullName evidence="2">Nephrocystin 3-like N-terminal domain-containing protein</fullName>
    </recommendedName>
</protein>
<dbReference type="InterPro" id="IPR056884">
    <property type="entry name" value="NPHP3-like_N"/>
</dbReference>
<evidence type="ECO:0000256" key="1">
    <source>
        <dbReference type="ARBA" id="ARBA00022737"/>
    </source>
</evidence>
<dbReference type="Proteomes" id="UP001203297">
    <property type="component" value="Unassembled WGS sequence"/>
</dbReference>
<gene>
    <name evidence="3" type="ORF">B0F90DRAFT_402570</name>
</gene>
<dbReference type="PANTHER" id="PTHR10039">
    <property type="entry name" value="AMELOGENIN"/>
    <property type="match status" value="1"/>
</dbReference>